<dbReference type="SUPFAM" id="SSF51621">
    <property type="entry name" value="Phosphoenolpyruvate/pyruvate domain"/>
    <property type="match status" value="1"/>
</dbReference>
<dbReference type="Gene3D" id="3.20.20.60">
    <property type="entry name" value="Phosphoenolpyruvate-binding domains"/>
    <property type="match status" value="2"/>
</dbReference>
<dbReference type="Proteomes" id="UP001175000">
    <property type="component" value="Unassembled WGS sequence"/>
</dbReference>
<dbReference type="EMBL" id="JAULSU010000003">
    <property type="protein sequence ID" value="KAK0622297.1"/>
    <property type="molecule type" value="Genomic_DNA"/>
</dbReference>
<dbReference type="InterPro" id="IPR040442">
    <property type="entry name" value="Pyrv_kinase-like_dom_sf"/>
</dbReference>
<reference evidence="1" key="1">
    <citation type="submission" date="2023-06" db="EMBL/GenBank/DDBJ databases">
        <title>Genome-scale phylogeny and comparative genomics of the fungal order Sordariales.</title>
        <authorList>
            <consortium name="Lawrence Berkeley National Laboratory"/>
            <person name="Hensen N."/>
            <person name="Bonometti L."/>
            <person name="Westerberg I."/>
            <person name="Brannstrom I.O."/>
            <person name="Guillou S."/>
            <person name="Cros-Aarteil S."/>
            <person name="Calhoun S."/>
            <person name="Haridas S."/>
            <person name="Kuo A."/>
            <person name="Mondo S."/>
            <person name="Pangilinan J."/>
            <person name="Riley R."/>
            <person name="Labutti K."/>
            <person name="Andreopoulos B."/>
            <person name="Lipzen A."/>
            <person name="Chen C."/>
            <person name="Yanf M."/>
            <person name="Daum C."/>
            <person name="Ng V."/>
            <person name="Clum A."/>
            <person name="Steindorff A."/>
            <person name="Ohm R."/>
            <person name="Martin F."/>
            <person name="Silar P."/>
            <person name="Natvig D."/>
            <person name="Lalanne C."/>
            <person name="Gautier V."/>
            <person name="Ament-Velasquez S.L."/>
            <person name="Kruys A."/>
            <person name="Hutchinson M.I."/>
            <person name="Powell A.J."/>
            <person name="Barry K."/>
            <person name="Miller A.N."/>
            <person name="Grigoriev I.V."/>
            <person name="Debuchy R."/>
            <person name="Gladieux P."/>
            <person name="Thoren M.H."/>
            <person name="Johannesson H."/>
        </authorList>
    </citation>
    <scope>NUCLEOTIDE SEQUENCE</scope>
    <source>
        <strain evidence="1">CBS 606.72</strain>
    </source>
</reference>
<dbReference type="CDD" id="cd00377">
    <property type="entry name" value="ICL_PEPM"/>
    <property type="match status" value="1"/>
</dbReference>
<organism evidence="1 2">
    <name type="scientific">Immersiella caudata</name>
    <dbReference type="NCBI Taxonomy" id="314043"/>
    <lineage>
        <taxon>Eukaryota</taxon>
        <taxon>Fungi</taxon>
        <taxon>Dikarya</taxon>
        <taxon>Ascomycota</taxon>
        <taxon>Pezizomycotina</taxon>
        <taxon>Sordariomycetes</taxon>
        <taxon>Sordariomycetidae</taxon>
        <taxon>Sordariales</taxon>
        <taxon>Lasiosphaeriaceae</taxon>
        <taxon>Immersiella</taxon>
    </lineage>
</organism>
<dbReference type="InterPro" id="IPR039556">
    <property type="entry name" value="ICL/PEPM"/>
</dbReference>
<keyword evidence="2" id="KW-1185">Reference proteome</keyword>
<evidence type="ECO:0000313" key="1">
    <source>
        <dbReference type="EMBL" id="KAK0622297.1"/>
    </source>
</evidence>
<protein>
    <submittedName>
        <fullName evidence="1">PEP phosphonomutase-like protein</fullName>
    </submittedName>
</protein>
<dbReference type="InterPro" id="IPR015813">
    <property type="entry name" value="Pyrv/PenolPyrv_kinase-like_dom"/>
</dbReference>
<comment type="caution">
    <text evidence="1">The sequence shown here is derived from an EMBL/GenBank/DDBJ whole genome shotgun (WGS) entry which is preliminary data.</text>
</comment>
<evidence type="ECO:0000313" key="2">
    <source>
        <dbReference type="Proteomes" id="UP001175000"/>
    </source>
</evidence>
<gene>
    <name evidence="1" type="ORF">B0T14DRAFT_535610</name>
</gene>
<dbReference type="PANTHER" id="PTHR42905">
    <property type="entry name" value="PHOSPHOENOLPYRUVATE CARBOXYLASE"/>
    <property type="match status" value="1"/>
</dbReference>
<dbReference type="PANTHER" id="PTHR42905:SF16">
    <property type="entry name" value="CARBOXYPHOSPHONOENOLPYRUVATE PHOSPHONOMUTASE-LIKE PROTEIN (AFU_ORTHOLOGUE AFUA_5G07230)"/>
    <property type="match status" value="1"/>
</dbReference>
<accession>A0AA40C282</accession>
<dbReference type="GO" id="GO:0003824">
    <property type="term" value="F:catalytic activity"/>
    <property type="evidence" value="ECO:0007669"/>
    <property type="project" value="InterPro"/>
</dbReference>
<name>A0AA40C282_9PEZI</name>
<dbReference type="AlphaFoldDB" id="A0AA40C282"/>
<proteinExistence type="predicted"/>
<dbReference type="Pfam" id="PF13714">
    <property type="entry name" value="PEP_mutase"/>
    <property type="match status" value="2"/>
</dbReference>
<sequence length="239" mass="25197">MHLNDTALSFKALHKPGNPLILANVYDTSSALALSAHPQCRALATTSYAIAAANGLRDQDLTLDNHVPLLAPIAAVAQKIGKPLTIDLQDGYGDRLEEAIRAVIALGAVGVNLEDSDHVTGEMMGLDTAVERVKRAAQAAKAEGVPDFVGKEYLKAGATTVYVFPGPAKNIDDKGVEKAVKELDGMVNFAVRVIGVGPEDLTSKDLARLGFARISVGPQLYLAAVQALKATTDVVFRDV</sequence>